<keyword evidence="1" id="KW-1133">Transmembrane helix</keyword>
<keyword evidence="3" id="KW-1185">Reference proteome</keyword>
<dbReference type="RefSeq" id="WP_161013144.1">
    <property type="nucleotide sequence ID" value="NZ_WWCK01000002.1"/>
</dbReference>
<evidence type="ECO:0000256" key="1">
    <source>
        <dbReference type="SAM" id="Phobius"/>
    </source>
</evidence>
<comment type="caution">
    <text evidence="2">The sequence shown here is derived from an EMBL/GenBank/DDBJ whole genome shotgun (WGS) entry which is preliminary data.</text>
</comment>
<evidence type="ECO:0000313" key="2">
    <source>
        <dbReference type="EMBL" id="MYM66586.1"/>
    </source>
</evidence>
<organism evidence="2 3">
    <name type="scientific">Duganella rivi</name>
    <dbReference type="NCBI Taxonomy" id="2666083"/>
    <lineage>
        <taxon>Bacteria</taxon>
        <taxon>Pseudomonadati</taxon>
        <taxon>Pseudomonadota</taxon>
        <taxon>Betaproteobacteria</taxon>
        <taxon>Burkholderiales</taxon>
        <taxon>Oxalobacteraceae</taxon>
        <taxon>Telluria group</taxon>
        <taxon>Duganella</taxon>
    </lineage>
</organism>
<protein>
    <submittedName>
        <fullName evidence="2">Uncharacterized protein</fullName>
    </submittedName>
</protein>
<proteinExistence type="predicted"/>
<dbReference type="AlphaFoldDB" id="A0A7X4GP89"/>
<dbReference type="Proteomes" id="UP000450012">
    <property type="component" value="Unassembled WGS sequence"/>
</dbReference>
<evidence type="ECO:0000313" key="3">
    <source>
        <dbReference type="Proteomes" id="UP000450012"/>
    </source>
</evidence>
<reference evidence="2 3" key="1">
    <citation type="submission" date="2019-12" db="EMBL/GenBank/DDBJ databases">
        <title>Novel species isolated from a subtropical stream in China.</title>
        <authorList>
            <person name="Lu H."/>
        </authorList>
    </citation>
    <scope>NUCLEOTIDE SEQUENCE [LARGE SCALE GENOMIC DNA]</scope>
    <source>
        <strain evidence="2 3">FT55W</strain>
    </source>
</reference>
<keyword evidence="1" id="KW-0812">Transmembrane</keyword>
<keyword evidence="1" id="KW-0472">Membrane</keyword>
<gene>
    <name evidence="2" type="ORF">GTP45_07000</name>
</gene>
<feature type="transmembrane region" description="Helical" evidence="1">
    <location>
        <begin position="60"/>
        <end position="84"/>
    </location>
</feature>
<sequence length="127" mass="13455">MNTNSDREYIDGKVNDLRSTTGERFEGVRMQHEGINATLKALDLKIDSVVEAAKAEIIKWLAGLLVAMITMFIATFLGMASLMVNLLSHQPSAVLPAAASISTPAVIIQLTPQGTTVLPAAPPAGKP</sequence>
<name>A0A7X4GP89_9BURK</name>
<accession>A0A7X4GP89</accession>
<dbReference type="EMBL" id="WWCK01000002">
    <property type="protein sequence ID" value="MYM66586.1"/>
    <property type="molecule type" value="Genomic_DNA"/>
</dbReference>